<dbReference type="InParanoid" id="A0A1B7MDZ8"/>
<evidence type="ECO:0000313" key="1">
    <source>
        <dbReference type="EMBL" id="OAX30824.1"/>
    </source>
</evidence>
<gene>
    <name evidence="1" type="ORF">K503DRAFT_778015</name>
</gene>
<proteinExistence type="predicted"/>
<keyword evidence="2" id="KW-1185">Reference proteome</keyword>
<protein>
    <submittedName>
        <fullName evidence="1">Uncharacterized protein</fullName>
    </submittedName>
</protein>
<dbReference type="Proteomes" id="UP000092154">
    <property type="component" value="Unassembled WGS sequence"/>
</dbReference>
<reference evidence="1 2" key="1">
    <citation type="submission" date="2016-06" db="EMBL/GenBank/DDBJ databases">
        <title>Comparative genomics of the ectomycorrhizal sister species Rhizopogon vinicolor and Rhizopogon vesiculosus (Basidiomycota: Boletales) reveals a divergence of the mating type B locus.</title>
        <authorList>
            <consortium name="DOE Joint Genome Institute"/>
            <person name="Mujic A.B."/>
            <person name="Kuo A."/>
            <person name="Tritt A."/>
            <person name="Lipzen A."/>
            <person name="Chen C."/>
            <person name="Johnson J."/>
            <person name="Sharma A."/>
            <person name="Barry K."/>
            <person name="Grigoriev I.V."/>
            <person name="Spatafora J.W."/>
        </authorList>
    </citation>
    <scope>NUCLEOTIDE SEQUENCE [LARGE SCALE GENOMIC DNA]</scope>
    <source>
        <strain evidence="1 2">AM-OR11-026</strain>
    </source>
</reference>
<dbReference type="EMBL" id="KV449877">
    <property type="protein sequence ID" value="OAX30824.1"/>
    <property type="molecule type" value="Genomic_DNA"/>
</dbReference>
<name>A0A1B7MDZ8_9AGAM</name>
<organism evidence="1 2">
    <name type="scientific">Rhizopogon vinicolor AM-OR11-026</name>
    <dbReference type="NCBI Taxonomy" id="1314800"/>
    <lineage>
        <taxon>Eukaryota</taxon>
        <taxon>Fungi</taxon>
        <taxon>Dikarya</taxon>
        <taxon>Basidiomycota</taxon>
        <taxon>Agaricomycotina</taxon>
        <taxon>Agaricomycetes</taxon>
        <taxon>Agaricomycetidae</taxon>
        <taxon>Boletales</taxon>
        <taxon>Suillineae</taxon>
        <taxon>Rhizopogonaceae</taxon>
        <taxon>Rhizopogon</taxon>
    </lineage>
</organism>
<evidence type="ECO:0000313" key="2">
    <source>
        <dbReference type="Proteomes" id="UP000092154"/>
    </source>
</evidence>
<dbReference type="AlphaFoldDB" id="A0A1B7MDZ8"/>
<accession>A0A1B7MDZ8</accession>
<sequence length="118" mass="12641">MSLPLTPPEEIPGTATMIMSTAVLIVAGVATVQNPDNTPCGYPSEHHQPSVFWICGYRTVTDEYQCAVVPGYNNGNAFLALCGEDHLFTVVALCSCPKCCSAEPESGIGDKRLEFQCN</sequence>